<evidence type="ECO:0000313" key="3">
    <source>
        <dbReference type="Proteomes" id="UP001302367"/>
    </source>
</evidence>
<dbReference type="Proteomes" id="UP001302367">
    <property type="component" value="Chromosome 1"/>
</dbReference>
<dbReference type="GeneID" id="90643675"/>
<dbReference type="EMBL" id="CP134184">
    <property type="protein sequence ID" value="WPA95615.1"/>
    <property type="molecule type" value="Genomic_DNA"/>
</dbReference>
<proteinExistence type="predicted"/>
<keyword evidence="3" id="KW-1185">Reference proteome</keyword>
<protein>
    <recommendedName>
        <fullName evidence="4">Secreted protein</fullName>
    </recommendedName>
</protein>
<sequence length="81" mass="8813">MNMTPKAIATLRSPSLMWFFLWTSVGVGVDVEEVTEVDDSVVDTDVLDAMLDESVLVVDSEVIDVDAWVTVGIAVYVVPPI</sequence>
<organism evidence="2 3">
    <name type="scientific">Cercospora beticola</name>
    <name type="common">Sugarbeet leaf spot fungus</name>
    <dbReference type="NCBI Taxonomy" id="122368"/>
    <lineage>
        <taxon>Eukaryota</taxon>
        <taxon>Fungi</taxon>
        <taxon>Dikarya</taxon>
        <taxon>Ascomycota</taxon>
        <taxon>Pezizomycotina</taxon>
        <taxon>Dothideomycetes</taxon>
        <taxon>Dothideomycetidae</taxon>
        <taxon>Mycosphaerellales</taxon>
        <taxon>Mycosphaerellaceae</taxon>
        <taxon>Cercospora</taxon>
    </lineage>
</organism>
<evidence type="ECO:0008006" key="4">
    <source>
        <dbReference type="Google" id="ProtNLM"/>
    </source>
</evidence>
<feature type="chain" id="PRO_5046095236" description="Secreted protein" evidence="1">
    <location>
        <begin position="29"/>
        <end position="81"/>
    </location>
</feature>
<evidence type="ECO:0000256" key="1">
    <source>
        <dbReference type="SAM" id="SignalP"/>
    </source>
</evidence>
<accession>A0ABZ0N7W4</accession>
<gene>
    <name evidence="2" type="ORF">RHO25_000217</name>
</gene>
<name>A0ABZ0N7W4_CERBT</name>
<evidence type="ECO:0000313" key="2">
    <source>
        <dbReference type="EMBL" id="WPA95615.1"/>
    </source>
</evidence>
<feature type="signal peptide" evidence="1">
    <location>
        <begin position="1"/>
        <end position="28"/>
    </location>
</feature>
<reference evidence="2 3" key="1">
    <citation type="submission" date="2023-09" db="EMBL/GenBank/DDBJ databases">
        <title>Complete-Gapless Cercospora beticola genome.</title>
        <authorList>
            <person name="Wyatt N.A."/>
            <person name="Spanner R.E."/>
            <person name="Bolton M.D."/>
        </authorList>
    </citation>
    <scope>NUCLEOTIDE SEQUENCE [LARGE SCALE GENOMIC DNA]</scope>
    <source>
        <strain evidence="2">Cb09-40</strain>
    </source>
</reference>
<dbReference type="RefSeq" id="XP_065458060.1">
    <property type="nucleotide sequence ID" value="XM_065601988.1"/>
</dbReference>
<keyword evidence="1" id="KW-0732">Signal</keyword>